<dbReference type="GO" id="GO:0004466">
    <property type="term" value="F:long-chain fatty acyl-CoA dehydrogenase activity"/>
    <property type="evidence" value="ECO:0007669"/>
    <property type="project" value="TreeGrafter"/>
</dbReference>
<evidence type="ECO:0000259" key="8">
    <source>
        <dbReference type="Pfam" id="PF02771"/>
    </source>
</evidence>
<dbReference type="Pfam" id="PF02771">
    <property type="entry name" value="Acyl-CoA_dh_N"/>
    <property type="match status" value="1"/>
</dbReference>
<keyword evidence="4" id="KW-0274">FAD</keyword>
<dbReference type="InterPro" id="IPR050741">
    <property type="entry name" value="Acyl-CoA_dehydrogenase"/>
</dbReference>
<evidence type="ECO:0000256" key="6">
    <source>
        <dbReference type="ARBA" id="ARBA00049552"/>
    </source>
</evidence>
<name>A0A9W7F7Y8_9STRA</name>
<evidence type="ECO:0008006" key="11">
    <source>
        <dbReference type="Google" id="ProtNLM"/>
    </source>
</evidence>
<dbReference type="InterPro" id="IPR009100">
    <property type="entry name" value="AcylCoA_DH/oxidase_NM_dom_sf"/>
</dbReference>
<evidence type="ECO:0000256" key="3">
    <source>
        <dbReference type="ARBA" id="ARBA00022630"/>
    </source>
</evidence>
<dbReference type="FunFam" id="1.20.140.10:FF:000001">
    <property type="entry name" value="Acyl-CoA dehydrogenase"/>
    <property type="match status" value="1"/>
</dbReference>
<feature type="domain" description="Acyl-CoA dehydrogenase/oxidase N-terminal" evidence="8">
    <location>
        <begin position="1"/>
        <end position="97"/>
    </location>
</feature>
<protein>
    <recommendedName>
        <fullName evidence="11">Acyl-CoA dehydrogenase</fullName>
    </recommendedName>
</protein>
<dbReference type="Gene3D" id="1.10.540.10">
    <property type="entry name" value="Acyl-CoA dehydrogenase/oxidase, N-terminal domain"/>
    <property type="match status" value="1"/>
</dbReference>
<comment type="caution">
    <text evidence="9">The sequence shown here is derived from an EMBL/GenBank/DDBJ whole genome shotgun (WGS) entry which is preliminary data.</text>
</comment>
<dbReference type="Pfam" id="PF00441">
    <property type="entry name" value="Acyl-CoA_dh_1"/>
    <property type="match status" value="1"/>
</dbReference>
<evidence type="ECO:0000256" key="4">
    <source>
        <dbReference type="ARBA" id="ARBA00022827"/>
    </source>
</evidence>
<dbReference type="InterPro" id="IPR006089">
    <property type="entry name" value="Acyl-CoA_DH_CS"/>
</dbReference>
<evidence type="ECO:0000256" key="5">
    <source>
        <dbReference type="ARBA" id="ARBA00023002"/>
    </source>
</evidence>
<dbReference type="PANTHER" id="PTHR48083:SF20">
    <property type="entry name" value="LONG-CHAIN SPECIFIC ACYL-COA DEHYDROGENASE, MITOCHONDRIAL"/>
    <property type="match status" value="1"/>
</dbReference>
<dbReference type="Gene3D" id="1.20.140.10">
    <property type="entry name" value="Butyryl-CoA Dehydrogenase, subunit A, domain 3"/>
    <property type="match status" value="1"/>
</dbReference>
<proteinExistence type="inferred from homology"/>
<dbReference type="PROSITE" id="PS00073">
    <property type="entry name" value="ACYL_COA_DH_2"/>
    <property type="match status" value="1"/>
</dbReference>
<dbReference type="InterPro" id="IPR013786">
    <property type="entry name" value="AcylCoA_DH/ox_N"/>
</dbReference>
<dbReference type="InterPro" id="IPR037069">
    <property type="entry name" value="AcylCoA_DH/ox_N_sf"/>
</dbReference>
<dbReference type="Proteomes" id="UP001165082">
    <property type="component" value="Unassembled WGS sequence"/>
</dbReference>
<keyword evidence="3" id="KW-0285">Flavoprotein</keyword>
<comment type="cofactor">
    <cofactor evidence="1">
        <name>FAD</name>
        <dbReference type="ChEBI" id="CHEBI:57692"/>
    </cofactor>
</comment>
<comment type="similarity">
    <text evidence="2">Belongs to the acyl-CoA dehydrogenase family.</text>
</comment>
<dbReference type="InterPro" id="IPR009075">
    <property type="entry name" value="AcylCo_DH/oxidase_C"/>
</dbReference>
<dbReference type="GO" id="GO:0019254">
    <property type="term" value="P:carnitine metabolic process, CoA-linked"/>
    <property type="evidence" value="ECO:0007669"/>
    <property type="project" value="TreeGrafter"/>
</dbReference>
<evidence type="ECO:0000259" key="7">
    <source>
        <dbReference type="Pfam" id="PF00441"/>
    </source>
</evidence>
<dbReference type="AlphaFoldDB" id="A0A9W7F7Y8"/>
<comment type="catalytic activity">
    <reaction evidence="6">
        <text>(2S)-2-methylbutanoyl-CoA + oxidized [electron-transfer flavoprotein] + H(+) = (2E)-2-methylbut-2-enoyl-CoA + reduced [electron-transfer flavoprotein]</text>
        <dbReference type="Rhea" id="RHEA:48256"/>
        <dbReference type="Rhea" id="RHEA-COMP:10685"/>
        <dbReference type="Rhea" id="RHEA-COMP:10686"/>
        <dbReference type="ChEBI" id="CHEBI:15378"/>
        <dbReference type="ChEBI" id="CHEBI:57337"/>
        <dbReference type="ChEBI" id="CHEBI:57692"/>
        <dbReference type="ChEBI" id="CHEBI:58307"/>
        <dbReference type="ChEBI" id="CHEBI:88166"/>
    </reaction>
    <physiologicalReaction direction="left-to-right" evidence="6">
        <dbReference type="Rhea" id="RHEA:48257"/>
    </physiologicalReaction>
</comment>
<dbReference type="GO" id="GO:0042758">
    <property type="term" value="P:long-chain fatty acid catabolic process"/>
    <property type="evidence" value="ECO:0007669"/>
    <property type="project" value="TreeGrafter"/>
</dbReference>
<keyword evidence="10" id="KW-1185">Reference proteome</keyword>
<dbReference type="OrthoDB" id="434771at2759"/>
<feature type="domain" description="Acyl-CoA dehydrogenase/oxidase C-terminal" evidence="7">
    <location>
        <begin position="120"/>
        <end position="268"/>
    </location>
</feature>
<dbReference type="SUPFAM" id="SSF56645">
    <property type="entry name" value="Acyl-CoA dehydrogenase NM domain-like"/>
    <property type="match status" value="1"/>
</dbReference>
<dbReference type="PANTHER" id="PTHR48083">
    <property type="entry name" value="MEDIUM-CHAIN SPECIFIC ACYL-COA DEHYDROGENASE, MITOCHONDRIAL-RELATED"/>
    <property type="match status" value="1"/>
</dbReference>
<organism evidence="9 10">
    <name type="scientific">Triparma retinervis</name>
    <dbReference type="NCBI Taxonomy" id="2557542"/>
    <lineage>
        <taxon>Eukaryota</taxon>
        <taxon>Sar</taxon>
        <taxon>Stramenopiles</taxon>
        <taxon>Ochrophyta</taxon>
        <taxon>Bolidophyceae</taxon>
        <taxon>Parmales</taxon>
        <taxon>Triparmaceae</taxon>
        <taxon>Triparma</taxon>
    </lineage>
</organism>
<accession>A0A9W7F7Y8</accession>
<evidence type="ECO:0000256" key="1">
    <source>
        <dbReference type="ARBA" id="ARBA00001974"/>
    </source>
</evidence>
<evidence type="ECO:0000313" key="10">
    <source>
        <dbReference type="Proteomes" id="UP001165082"/>
    </source>
</evidence>
<dbReference type="InterPro" id="IPR036250">
    <property type="entry name" value="AcylCo_DH-like_C"/>
</dbReference>
<gene>
    <name evidence="9" type="ORF">TrRE_jg3988</name>
</gene>
<sequence length="272" mass="30738">MFRESARAFFENDCKPFHGEWEEKGEVPRELWKHAGDLGLLSNMVPEEYGGLGLDCKYPAIVWEEQSYSGCTGPGFAMHSDIVAPYITNYGTEEQKAQDTCELFFEDLRVPASAMLGPEDKGFYCVMQELPQERLLIADMGVASAEAVFEMSRTYTTERKAFKGALSDLQTVSHKLAEMKTDVCVGRAFVDQCIALHSEHKLKSDQASMAKYWCTDLQNKIADHGVQLHGGWGYMWEYDVCKHYVDARVQSIYGGANEIMKELIGRQITNPR</sequence>
<dbReference type="EMBL" id="BRXZ01000060">
    <property type="protein sequence ID" value="GMI04084.1"/>
    <property type="molecule type" value="Genomic_DNA"/>
</dbReference>
<evidence type="ECO:0000256" key="2">
    <source>
        <dbReference type="ARBA" id="ARBA00009347"/>
    </source>
</evidence>
<reference evidence="9" key="1">
    <citation type="submission" date="2022-07" db="EMBL/GenBank/DDBJ databases">
        <title>Genome analysis of Parmales, a sister group of diatoms, reveals the evolutionary specialization of diatoms from phago-mixotrophs to photoautotrophs.</title>
        <authorList>
            <person name="Ban H."/>
            <person name="Sato S."/>
            <person name="Yoshikawa S."/>
            <person name="Kazumasa Y."/>
            <person name="Nakamura Y."/>
            <person name="Ichinomiya M."/>
            <person name="Saitoh K."/>
            <person name="Sato N."/>
            <person name="Blanc-Mathieu R."/>
            <person name="Endo H."/>
            <person name="Kuwata A."/>
            <person name="Ogata H."/>
        </authorList>
    </citation>
    <scope>NUCLEOTIDE SEQUENCE</scope>
</reference>
<dbReference type="GO" id="GO:0050660">
    <property type="term" value="F:flavin adenine dinucleotide binding"/>
    <property type="evidence" value="ECO:0007669"/>
    <property type="project" value="InterPro"/>
</dbReference>
<dbReference type="GO" id="GO:0005739">
    <property type="term" value="C:mitochondrion"/>
    <property type="evidence" value="ECO:0007669"/>
    <property type="project" value="TreeGrafter"/>
</dbReference>
<dbReference type="SUPFAM" id="SSF47203">
    <property type="entry name" value="Acyl-CoA dehydrogenase C-terminal domain-like"/>
    <property type="match status" value="1"/>
</dbReference>
<dbReference type="GO" id="GO:0033539">
    <property type="term" value="P:fatty acid beta-oxidation using acyl-CoA dehydrogenase"/>
    <property type="evidence" value="ECO:0007669"/>
    <property type="project" value="TreeGrafter"/>
</dbReference>
<keyword evidence="5" id="KW-0560">Oxidoreductase</keyword>
<evidence type="ECO:0000313" key="9">
    <source>
        <dbReference type="EMBL" id="GMI04084.1"/>
    </source>
</evidence>